<dbReference type="Proteomes" id="UP001291930">
    <property type="component" value="Unassembled WGS sequence"/>
</dbReference>
<dbReference type="SUPFAM" id="SSF53756">
    <property type="entry name" value="UDP-Glycosyltransferase/glycogen phosphorylase"/>
    <property type="match status" value="1"/>
</dbReference>
<dbReference type="GO" id="GO:0016757">
    <property type="term" value="F:glycosyltransferase activity"/>
    <property type="evidence" value="ECO:0007669"/>
    <property type="project" value="UniProtKB-KW"/>
</dbReference>
<evidence type="ECO:0000313" key="2">
    <source>
        <dbReference type="EMBL" id="MDZ5606269.1"/>
    </source>
</evidence>
<accession>A0ABU5JS56</accession>
<reference evidence="3" key="1">
    <citation type="submission" date="2023-11" db="EMBL/GenBank/DDBJ databases">
        <title>Genome Sequence of Bacillus pseudomycoides stain BUPM19.</title>
        <authorList>
            <person name="Farhat A."/>
        </authorList>
    </citation>
    <scope>NUCLEOTIDE SEQUENCE [LARGE SCALE GENOMIC DNA]</scope>
    <source>
        <strain evidence="3">BUPM19</strain>
    </source>
</reference>
<dbReference type="InterPro" id="IPR001296">
    <property type="entry name" value="Glyco_trans_1"/>
</dbReference>
<dbReference type="PANTHER" id="PTHR46656:SF3">
    <property type="entry name" value="PUTATIVE-RELATED"/>
    <property type="match status" value="1"/>
</dbReference>
<keyword evidence="2" id="KW-0808">Transferase</keyword>
<sequence>MGDSIAYKTLQWCLSPVHENTHIPNLLYEIYKSRADLQKAFPDPFGTNQIELLKWAQTYLAQEYLIGDDLPKHFKMIKDTSLFSKWDSFFQWALAPVRHNTYIPNLLYEIYKSRSDLQQSFPDPLQKNQTGLLKWAQYNFANEYYEEEDFFSRFNIVKSEDYSLKQVNTRVLPYLKKGINLVGFARLEAGLGESCRLAARSIQSTNIPFGIINYRLPYPSMDLSWIDKEIKVPIHNVNIFHMNPDVLPTAYRKFGHRFFYGRYNIGYWHWELPELPAEWISSFRILDEVWVPSSFVLEAVSKKTNLSVIRIPHCIQVECPKDIDRGYFGLPIDRFLFLAMYDTRSVSQRKNPISAIKAFQEAFSKDDASVGLVLKVNGSQNNVEELRQLQNIIQDNSNIYLINQTLSREEINALIQAVDCIVSLHRSEGFGLVLAEAMYLGKPVIGTNWSGNTDFMNSENSCVVDYKLVKVGADYGPYKHDQIWAEPDIDHAVYYMRKLVSNSLWYSNIAEKGKAVIHKNFSAQVVGKMIYERLEKLNLI</sequence>
<keyword evidence="2" id="KW-0328">Glycosyltransferase</keyword>
<evidence type="ECO:0000259" key="1">
    <source>
        <dbReference type="Pfam" id="PF00534"/>
    </source>
</evidence>
<feature type="domain" description="Glycosyl transferase family 1" evidence="1">
    <location>
        <begin position="347"/>
        <end position="458"/>
    </location>
</feature>
<dbReference type="PANTHER" id="PTHR46656">
    <property type="entry name" value="PUTATIVE-RELATED"/>
    <property type="match status" value="1"/>
</dbReference>
<dbReference type="Gene3D" id="3.40.50.2000">
    <property type="entry name" value="Glycogen Phosphorylase B"/>
    <property type="match status" value="1"/>
</dbReference>
<evidence type="ECO:0000313" key="3">
    <source>
        <dbReference type="Proteomes" id="UP001291930"/>
    </source>
</evidence>
<dbReference type="EMBL" id="JAXOVW010000005">
    <property type="protein sequence ID" value="MDZ5606269.1"/>
    <property type="molecule type" value="Genomic_DNA"/>
</dbReference>
<organism evidence="2 3">
    <name type="scientific">Bacillus bingmayongensis</name>
    <dbReference type="NCBI Taxonomy" id="1150157"/>
    <lineage>
        <taxon>Bacteria</taxon>
        <taxon>Bacillati</taxon>
        <taxon>Bacillota</taxon>
        <taxon>Bacilli</taxon>
        <taxon>Bacillales</taxon>
        <taxon>Bacillaceae</taxon>
        <taxon>Bacillus</taxon>
    </lineage>
</organism>
<dbReference type="EC" id="2.4.-.-" evidence="2"/>
<comment type="caution">
    <text evidence="2">The sequence shown here is derived from an EMBL/GenBank/DDBJ whole genome shotgun (WGS) entry which is preliminary data.</text>
</comment>
<dbReference type="Pfam" id="PF00534">
    <property type="entry name" value="Glycos_transf_1"/>
    <property type="match status" value="1"/>
</dbReference>
<name>A0ABU5JS56_9BACI</name>
<keyword evidence="3" id="KW-1185">Reference proteome</keyword>
<dbReference type="RefSeq" id="WP_243763655.1">
    <property type="nucleotide sequence ID" value="NZ_JAXOVW010000005.1"/>
</dbReference>
<proteinExistence type="predicted"/>
<gene>
    <name evidence="2" type="ORF">U2I54_03900</name>
</gene>
<protein>
    <submittedName>
        <fullName evidence="2">Glycosyltransferase family 4 protein</fullName>
        <ecNumber evidence="2">2.4.-.-</ecNumber>
    </submittedName>
</protein>
<dbReference type="CDD" id="cd03801">
    <property type="entry name" value="GT4_PimA-like"/>
    <property type="match status" value="1"/>
</dbReference>